<feature type="domain" description="RING-type" evidence="9">
    <location>
        <begin position="140"/>
        <end position="181"/>
    </location>
</feature>
<dbReference type="InterPro" id="IPR013083">
    <property type="entry name" value="Znf_RING/FYVE/PHD"/>
</dbReference>
<keyword evidence="11" id="KW-1185">Reference proteome</keyword>
<evidence type="ECO:0000313" key="11">
    <source>
        <dbReference type="Proteomes" id="UP001187471"/>
    </source>
</evidence>
<dbReference type="GO" id="GO:0006511">
    <property type="term" value="P:ubiquitin-dependent protein catabolic process"/>
    <property type="evidence" value="ECO:0007669"/>
    <property type="project" value="UniProtKB-UniRule"/>
</dbReference>
<dbReference type="AlphaFoldDB" id="A0AA88RST1"/>
<dbReference type="SUPFAM" id="SSF57850">
    <property type="entry name" value="RING/U-box"/>
    <property type="match status" value="1"/>
</dbReference>
<keyword evidence="4 6" id="KW-0833">Ubl conjugation pathway</keyword>
<keyword evidence="7" id="KW-0175">Coiled coil</keyword>
<gene>
    <name evidence="10" type="ORF">RJ640_022282</name>
</gene>
<dbReference type="CDD" id="cd16534">
    <property type="entry name" value="RING-HC_RNF5-like"/>
    <property type="match status" value="1"/>
</dbReference>
<accession>A0AA88RST1</accession>
<dbReference type="PANTHER" id="PTHR12313">
    <property type="entry name" value="E3 UBIQUITIN-PROTEIN LIGASE RNF5-RELATED"/>
    <property type="match status" value="1"/>
</dbReference>
<proteinExistence type="predicted"/>
<evidence type="ECO:0000256" key="5">
    <source>
        <dbReference type="PROSITE-ProRule" id="PRU00175"/>
    </source>
</evidence>
<dbReference type="EMBL" id="JAVXUO010000871">
    <property type="protein sequence ID" value="KAK2988445.1"/>
    <property type="molecule type" value="Genomic_DNA"/>
</dbReference>
<dbReference type="InterPro" id="IPR045103">
    <property type="entry name" value="RNF5/RNF185-like"/>
</dbReference>
<comment type="caution">
    <text evidence="10">The sequence shown here is derived from an EMBL/GenBank/DDBJ whole genome shotgun (WGS) entry which is preliminary data.</text>
</comment>
<dbReference type="GO" id="GO:0005789">
    <property type="term" value="C:endoplasmic reticulum membrane"/>
    <property type="evidence" value="ECO:0007669"/>
    <property type="project" value="UniProtKB-SubCell"/>
</dbReference>
<evidence type="ECO:0000256" key="8">
    <source>
        <dbReference type="SAM" id="MobiDB-lite"/>
    </source>
</evidence>
<feature type="non-terminal residue" evidence="10">
    <location>
        <position position="428"/>
    </location>
</feature>
<evidence type="ECO:0000256" key="2">
    <source>
        <dbReference type="ARBA" id="ARBA00004906"/>
    </source>
</evidence>
<organism evidence="10 11">
    <name type="scientific">Escallonia rubra</name>
    <dbReference type="NCBI Taxonomy" id="112253"/>
    <lineage>
        <taxon>Eukaryota</taxon>
        <taxon>Viridiplantae</taxon>
        <taxon>Streptophyta</taxon>
        <taxon>Embryophyta</taxon>
        <taxon>Tracheophyta</taxon>
        <taxon>Spermatophyta</taxon>
        <taxon>Magnoliopsida</taxon>
        <taxon>eudicotyledons</taxon>
        <taxon>Gunneridae</taxon>
        <taxon>Pentapetalae</taxon>
        <taxon>asterids</taxon>
        <taxon>campanulids</taxon>
        <taxon>Escalloniales</taxon>
        <taxon>Escalloniaceae</taxon>
        <taxon>Escallonia</taxon>
    </lineage>
</organism>
<protein>
    <recommendedName>
        <fullName evidence="6">E3 ubiquitin-protein ligase RMA</fullName>
        <ecNumber evidence="6">2.3.2.27</ecNumber>
    </recommendedName>
    <alternativeName>
        <fullName evidence="6">Protein RING membrane-anchor</fullName>
    </alternativeName>
    <alternativeName>
        <fullName evidence="6">RING-type E3 ubiquitin transferase RMA</fullName>
    </alternativeName>
</protein>
<dbReference type="InterPro" id="IPR001841">
    <property type="entry name" value="Znf_RING"/>
</dbReference>
<dbReference type="Pfam" id="PF14634">
    <property type="entry name" value="zf-RING_5"/>
    <property type="match status" value="1"/>
</dbReference>
<feature type="region of interest" description="Disordered" evidence="8">
    <location>
        <begin position="409"/>
        <end position="428"/>
    </location>
</feature>
<dbReference type="SMART" id="SM00184">
    <property type="entry name" value="RING"/>
    <property type="match status" value="1"/>
</dbReference>
<comment type="domain">
    <text evidence="6">The RING-type zinc finger domain is responsible for E3 ligase activity.</text>
</comment>
<evidence type="ECO:0000256" key="6">
    <source>
        <dbReference type="RuleBase" id="RU369090"/>
    </source>
</evidence>
<evidence type="ECO:0000259" key="9">
    <source>
        <dbReference type="PROSITE" id="PS50089"/>
    </source>
</evidence>
<keyword evidence="5 6" id="KW-0863">Zinc-finger</keyword>
<sequence length="428" mass="47584">MSENMSDDMTLDLDLNLEPTPADSVVGLGSLLNDLESTHSRIEDRIRQLEAVTARARQRQRWRLARNNPDSSTYTIESLVNLRSEGNLYNREDGVGAQENSVERGKGCKRDSSHLVAKALEMDSDVKRPVNGDGGSFYDCNICLDMAKEPILTCCGHLFCWSCFYQLPFVDSTAKECPVCKGEVTNLSVTPVYGNGNDTRVPDLESGLMVPPRPQARRVESVRQQRVNRGISHIPVAEALRRIRIGIGATGDQPRQQDPDSVSANSETGPHLLLNAETGGSRRLRSRHFSRVLSESSASLSLISSALNNAERLVEDLETHIQDRAWRRGDSQILPIDGRDPLPSNDVSMQPEHQIMDLTTEINRIDPLPSTGTTDVSPAFVHLDNLTSDSAVNMNVTVPRLLFSRRRSVSRASDIDNGVPRERRRRRP</sequence>
<evidence type="ECO:0000313" key="10">
    <source>
        <dbReference type="EMBL" id="KAK2988445.1"/>
    </source>
</evidence>
<comment type="function">
    <text evidence="6">E3 ubiquitin-protein ligase.</text>
</comment>
<dbReference type="GO" id="GO:0008270">
    <property type="term" value="F:zinc ion binding"/>
    <property type="evidence" value="ECO:0007669"/>
    <property type="project" value="UniProtKB-KW"/>
</dbReference>
<keyword evidence="6" id="KW-0479">Metal-binding</keyword>
<dbReference type="PROSITE" id="PS50089">
    <property type="entry name" value="ZF_RING_2"/>
    <property type="match status" value="1"/>
</dbReference>
<dbReference type="GO" id="GO:0061630">
    <property type="term" value="F:ubiquitin protein ligase activity"/>
    <property type="evidence" value="ECO:0007669"/>
    <property type="project" value="UniProtKB-UniRule"/>
</dbReference>
<reference evidence="10" key="1">
    <citation type="submission" date="2022-12" db="EMBL/GenBank/DDBJ databases">
        <title>Draft genome assemblies for two species of Escallonia (Escalloniales).</title>
        <authorList>
            <person name="Chanderbali A."/>
            <person name="Dervinis C."/>
            <person name="Anghel I."/>
            <person name="Soltis D."/>
            <person name="Soltis P."/>
            <person name="Zapata F."/>
        </authorList>
    </citation>
    <scope>NUCLEOTIDE SEQUENCE</scope>
    <source>
        <strain evidence="10">UCBG92.1500</strain>
        <tissue evidence="10">Leaf</tissue>
    </source>
</reference>
<evidence type="ECO:0000256" key="1">
    <source>
        <dbReference type="ARBA" id="ARBA00000900"/>
    </source>
</evidence>
<dbReference type="Gene3D" id="3.30.40.10">
    <property type="entry name" value="Zinc/RING finger domain, C3HC4 (zinc finger)"/>
    <property type="match status" value="1"/>
</dbReference>
<dbReference type="Proteomes" id="UP001187471">
    <property type="component" value="Unassembled WGS sequence"/>
</dbReference>
<comment type="catalytic activity">
    <reaction evidence="1 6">
        <text>S-ubiquitinyl-[E2 ubiquitin-conjugating enzyme]-L-cysteine + [acceptor protein]-L-lysine = [E2 ubiquitin-conjugating enzyme]-L-cysteine + N(6)-ubiquitinyl-[acceptor protein]-L-lysine.</text>
        <dbReference type="EC" id="2.3.2.27"/>
    </reaction>
</comment>
<comment type="pathway">
    <text evidence="2 6">Protein modification; protein ubiquitination.</text>
</comment>
<feature type="region of interest" description="Disordered" evidence="8">
    <location>
        <begin position="249"/>
        <end position="271"/>
    </location>
</feature>
<evidence type="ECO:0000256" key="7">
    <source>
        <dbReference type="SAM" id="Coils"/>
    </source>
</evidence>
<keyword evidence="3 6" id="KW-0808">Transferase</keyword>
<feature type="coiled-coil region" evidence="7">
    <location>
        <begin position="32"/>
        <end position="59"/>
    </location>
</feature>
<evidence type="ECO:0000256" key="4">
    <source>
        <dbReference type="ARBA" id="ARBA00022786"/>
    </source>
</evidence>
<evidence type="ECO:0000256" key="3">
    <source>
        <dbReference type="ARBA" id="ARBA00022679"/>
    </source>
</evidence>
<comment type="subcellular location">
    <subcellularLocation>
        <location evidence="6">Endoplasmic reticulum membrane</location>
        <topology evidence="6">Single-pass type IV membrane protein</topology>
    </subcellularLocation>
</comment>
<feature type="compositionally biased region" description="Polar residues" evidence="8">
    <location>
        <begin position="253"/>
        <end position="268"/>
    </location>
</feature>
<keyword evidence="6" id="KW-0862">Zinc</keyword>
<name>A0AA88RST1_9ASTE</name>
<keyword evidence="6" id="KW-0256">Endoplasmic reticulum</keyword>
<dbReference type="EC" id="2.3.2.27" evidence="6"/>